<protein>
    <submittedName>
        <fullName evidence="9">Olfactory receptor 8D1-like</fullName>
    </submittedName>
</protein>
<dbReference type="PROSITE" id="PS50262">
    <property type="entry name" value="G_PROTEIN_RECEP_F1_2"/>
    <property type="match status" value="1"/>
</dbReference>
<feature type="transmembrane region" description="Helical" evidence="6">
    <location>
        <begin position="149"/>
        <end position="171"/>
    </location>
</feature>
<dbReference type="InterPro" id="IPR017452">
    <property type="entry name" value="GPCR_Rhodpsn_7TM"/>
</dbReference>
<organism evidence="8 9">
    <name type="scientific">Petromyzon marinus</name>
    <name type="common">Sea lamprey</name>
    <dbReference type="NCBI Taxonomy" id="7757"/>
    <lineage>
        <taxon>Eukaryota</taxon>
        <taxon>Metazoa</taxon>
        <taxon>Chordata</taxon>
        <taxon>Craniata</taxon>
        <taxon>Vertebrata</taxon>
        <taxon>Cyclostomata</taxon>
        <taxon>Hyperoartia</taxon>
        <taxon>Petromyzontiformes</taxon>
        <taxon>Petromyzontidae</taxon>
        <taxon>Petromyzon</taxon>
    </lineage>
</organism>
<dbReference type="SUPFAM" id="SSF81321">
    <property type="entry name" value="Family A G protein-coupled receptor-like"/>
    <property type="match status" value="1"/>
</dbReference>
<dbReference type="KEGG" id="pmrn:116957189"/>
<dbReference type="GO" id="GO:0016020">
    <property type="term" value="C:membrane"/>
    <property type="evidence" value="ECO:0007669"/>
    <property type="project" value="UniProtKB-SubCell"/>
</dbReference>
<dbReference type="InterPro" id="IPR052921">
    <property type="entry name" value="GPCR1_Superfamily_Member"/>
</dbReference>
<dbReference type="PANTHER" id="PTHR26451:SF897">
    <property type="entry name" value="TRACE AMINE-ASSOCIATED RECEPTOR 5-LIKE"/>
    <property type="match status" value="1"/>
</dbReference>
<proteinExistence type="predicted"/>
<evidence type="ECO:0000256" key="5">
    <source>
        <dbReference type="ARBA" id="ARBA00023224"/>
    </source>
</evidence>
<evidence type="ECO:0000313" key="9">
    <source>
        <dbReference type="RefSeq" id="XP_032835086.1"/>
    </source>
</evidence>
<name>A0AAJ7XHX7_PETMA</name>
<accession>A0AAJ7XHX7</accession>
<evidence type="ECO:0000313" key="8">
    <source>
        <dbReference type="Proteomes" id="UP001318040"/>
    </source>
</evidence>
<dbReference type="Proteomes" id="UP001318040">
    <property type="component" value="Chromosome 70"/>
</dbReference>
<feature type="transmembrane region" description="Helical" evidence="6">
    <location>
        <begin position="206"/>
        <end position="230"/>
    </location>
</feature>
<dbReference type="Gene3D" id="1.20.1070.10">
    <property type="entry name" value="Rhodopsin 7-helix transmembrane proteins"/>
    <property type="match status" value="1"/>
</dbReference>
<dbReference type="GO" id="GO:0005549">
    <property type="term" value="F:odorant binding"/>
    <property type="evidence" value="ECO:0007669"/>
    <property type="project" value="TreeGrafter"/>
</dbReference>
<dbReference type="InterPro" id="IPR000725">
    <property type="entry name" value="Olfact_rcpt"/>
</dbReference>
<feature type="transmembrane region" description="Helical" evidence="6">
    <location>
        <begin position="35"/>
        <end position="58"/>
    </location>
</feature>
<gene>
    <name evidence="9" type="primary">LOC116957189</name>
</gene>
<feature type="transmembrane region" description="Helical" evidence="6">
    <location>
        <begin position="284"/>
        <end position="303"/>
    </location>
</feature>
<dbReference type="PRINTS" id="PR00237">
    <property type="entry name" value="GPCRRHODOPSN"/>
</dbReference>
<dbReference type="GO" id="GO:0004984">
    <property type="term" value="F:olfactory receptor activity"/>
    <property type="evidence" value="ECO:0007669"/>
    <property type="project" value="InterPro"/>
</dbReference>
<keyword evidence="5" id="KW-0807">Transducer</keyword>
<keyword evidence="8" id="KW-1185">Reference proteome</keyword>
<evidence type="ECO:0000256" key="4">
    <source>
        <dbReference type="ARBA" id="ARBA00023136"/>
    </source>
</evidence>
<keyword evidence="2 6" id="KW-0812">Transmembrane</keyword>
<dbReference type="GO" id="GO:0004930">
    <property type="term" value="F:G protein-coupled receptor activity"/>
    <property type="evidence" value="ECO:0007669"/>
    <property type="project" value="InterPro"/>
</dbReference>
<reference evidence="9" key="1">
    <citation type="submission" date="2025-08" db="UniProtKB">
        <authorList>
            <consortium name="RefSeq"/>
        </authorList>
    </citation>
    <scope>IDENTIFICATION</scope>
    <source>
        <tissue evidence="9">Sperm</tissue>
    </source>
</reference>
<sequence length="330" mass="36427">MDFNASSNGTVAVDHSSSDLILMTTLFRDPPAARYSAFAALLLVYAFTVAANATLGLVICLEANLHRPMYVLMALLALTDVLETTNALPRIMANLVASNLIPMPECVAQMFFYHITIRVQSFILTAMSVDRYVAIVHPLRYHSIMSNALVLKVFLASVALAGLPVFGYVAVVVRLNYCRLKVTSSPNCEILMLGNLSCSDPYPSIIFTYINIISGIILPLFVVVLMYLLILLECRKPRLREGKGKAMHTCVTHICVIVVFFSSILFTFVSGLKVHASIPGDLRFLQTLQYILPPVLNPVVYGLRTAEIRRTLATRLVGRVVPGESKMLRS</sequence>
<dbReference type="SMART" id="SM01381">
    <property type="entry name" value="7TM_GPCR_Srsx"/>
    <property type="match status" value="1"/>
</dbReference>
<dbReference type="RefSeq" id="XP_032835086.1">
    <property type="nucleotide sequence ID" value="XM_032979195.1"/>
</dbReference>
<evidence type="ECO:0000259" key="7">
    <source>
        <dbReference type="PROSITE" id="PS50262"/>
    </source>
</evidence>
<evidence type="ECO:0000256" key="6">
    <source>
        <dbReference type="SAM" id="Phobius"/>
    </source>
</evidence>
<evidence type="ECO:0000256" key="3">
    <source>
        <dbReference type="ARBA" id="ARBA00022989"/>
    </source>
</evidence>
<dbReference type="PANTHER" id="PTHR26451">
    <property type="entry name" value="G_PROTEIN_RECEP_F1_2 DOMAIN-CONTAINING PROTEIN"/>
    <property type="match status" value="1"/>
</dbReference>
<keyword evidence="4 6" id="KW-0472">Membrane</keyword>
<dbReference type="PRINTS" id="PR00245">
    <property type="entry name" value="OLFACTORYR"/>
</dbReference>
<dbReference type="Pfam" id="PF13853">
    <property type="entry name" value="7tm_4"/>
    <property type="match status" value="1"/>
</dbReference>
<feature type="domain" description="G-protein coupled receptors family 1 profile" evidence="7">
    <location>
        <begin position="51"/>
        <end position="301"/>
    </location>
</feature>
<comment type="subcellular location">
    <subcellularLocation>
        <location evidence="1">Membrane</location>
        <topology evidence="1">Multi-pass membrane protein</topology>
    </subcellularLocation>
</comment>
<dbReference type="InterPro" id="IPR000276">
    <property type="entry name" value="GPCR_Rhodpsn"/>
</dbReference>
<feature type="transmembrane region" description="Helical" evidence="6">
    <location>
        <begin position="251"/>
        <end position="272"/>
    </location>
</feature>
<evidence type="ECO:0000256" key="1">
    <source>
        <dbReference type="ARBA" id="ARBA00004141"/>
    </source>
</evidence>
<keyword evidence="3 6" id="KW-1133">Transmembrane helix</keyword>
<evidence type="ECO:0000256" key="2">
    <source>
        <dbReference type="ARBA" id="ARBA00022692"/>
    </source>
</evidence>
<dbReference type="AlphaFoldDB" id="A0AAJ7XHX7"/>